<keyword evidence="4 7" id="KW-1133">Transmembrane helix</keyword>
<evidence type="ECO:0000313" key="10">
    <source>
        <dbReference type="EMBL" id="ADN51149.1"/>
    </source>
</evidence>
<evidence type="ECO:0000256" key="2">
    <source>
        <dbReference type="ARBA" id="ARBA00022475"/>
    </source>
</evidence>
<feature type="transmembrane region" description="Helical" evidence="7">
    <location>
        <begin position="49"/>
        <end position="73"/>
    </location>
</feature>
<keyword evidence="2" id="KW-1003">Cell membrane</keyword>
<dbReference type="EMBL" id="CP002100">
    <property type="protein sequence ID" value="ADN51149.1"/>
    <property type="molecule type" value="Genomic_DNA"/>
</dbReference>
<dbReference type="AlphaFoldDB" id="E1QUN0"/>
<accession>E1QUN0</accession>
<evidence type="ECO:0000259" key="8">
    <source>
        <dbReference type="Pfam" id="PF02687"/>
    </source>
</evidence>
<dbReference type="GO" id="GO:0005886">
    <property type="term" value="C:plasma membrane"/>
    <property type="evidence" value="ECO:0007669"/>
    <property type="project" value="UniProtKB-SubCell"/>
</dbReference>
<protein>
    <recommendedName>
        <fullName evidence="12">ABC3 transporter permease protein domain-containing protein</fullName>
    </recommendedName>
</protein>
<evidence type="ECO:0000313" key="11">
    <source>
        <dbReference type="Proteomes" id="UP000006681"/>
    </source>
</evidence>
<evidence type="ECO:0000256" key="5">
    <source>
        <dbReference type="ARBA" id="ARBA00023136"/>
    </source>
</evidence>
<dbReference type="STRING" id="572478.Vdis_1775"/>
<dbReference type="InterPro" id="IPR003838">
    <property type="entry name" value="ABC3_permease_C"/>
</dbReference>
<dbReference type="Proteomes" id="UP000006681">
    <property type="component" value="Chromosome"/>
</dbReference>
<feature type="transmembrane region" description="Helical" evidence="7">
    <location>
        <begin position="329"/>
        <end position="357"/>
    </location>
</feature>
<evidence type="ECO:0000256" key="1">
    <source>
        <dbReference type="ARBA" id="ARBA00004651"/>
    </source>
</evidence>
<dbReference type="InterPro" id="IPR025857">
    <property type="entry name" value="MacB_PCD"/>
</dbReference>
<feature type="transmembrane region" description="Helical" evidence="7">
    <location>
        <begin position="283"/>
        <end position="308"/>
    </location>
</feature>
<proteinExistence type="inferred from homology"/>
<evidence type="ECO:0000256" key="6">
    <source>
        <dbReference type="ARBA" id="ARBA00038076"/>
    </source>
</evidence>
<name>E1QUN0_VULDI</name>
<evidence type="ECO:0000256" key="4">
    <source>
        <dbReference type="ARBA" id="ARBA00022989"/>
    </source>
</evidence>
<feature type="domain" description="MacB-like periplasmic core" evidence="9">
    <location>
        <begin position="50"/>
        <end position="242"/>
    </location>
</feature>
<dbReference type="Pfam" id="PF12704">
    <property type="entry name" value="MacB_PCD"/>
    <property type="match status" value="1"/>
</dbReference>
<dbReference type="PANTHER" id="PTHR30572:SF4">
    <property type="entry name" value="ABC TRANSPORTER PERMEASE YTRF"/>
    <property type="match status" value="1"/>
</dbReference>
<dbReference type="Pfam" id="PF02687">
    <property type="entry name" value="FtsX"/>
    <property type="match status" value="1"/>
</dbReference>
<reference evidence="11" key="2">
    <citation type="journal article" date="2010" name="Stand. Genomic Sci.">
        <title>Complete genome sequence of Vulcanisaeta distributa type strain (IC-017T).</title>
        <authorList>
            <person name="Mavromatis K."/>
            <person name="Sikorski J."/>
            <person name="Pabst E."/>
            <person name="Teshima H."/>
            <person name="Lapidus A."/>
            <person name="Lucas S."/>
            <person name="Nolan M."/>
            <person name="Glavina Del Rio T."/>
            <person name="Cheng J."/>
            <person name="Bruce D."/>
            <person name="Goodwin L."/>
            <person name="Pitluck S."/>
            <person name="Liolios K."/>
            <person name="Ivanova N."/>
            <person name="Mikhailova N."/>
            <person name="Pati A."/>
            <person name="Chen A."/>
            <person name="Palaniappan K."/>
            <person name="Land M."/>
            <person name="Hauser L."/>
            <person name="Chang Y."/>
            <person name="Jeffries C."/>
            <person name="Rohde M."/>
            <person name="Spring S."/>
            <person name="Goker M."/>
            <person name="Wirth R."/>
            <person name="Woyke T."/>
            <person name="Bristow J."/>
            <person name="Eisen J."/>
            <person name="Markowitz V."/>
            <person name="Hugenholtz P."/>
            <person name="Klenk H."/>
            <person name="Kyrpides N."/>
        </authorList>
    </citation>
    <scope>NUCLEOTIDE SEQUENCE [LARGE SCALE GENOMIC DNA]</scope>
    <source>
        <strain evidence="11">DSM 14429 / JCM 11212 / NBRC 100878 / IC-017</strain>
    </source>
</reference>
<evidence type="ECO:0000256" key="3">
    <source>
        <dbReference type="ARBA" id="ARBA00022692"/>
    </source>
</evidence>
<evidence type="ECO:0008006" key="12">
    <source>
        <dbReference type="Google" id="ProtNLM"/>
    </source>
</evidence>
<sequence length="414" mass="45466">MIMRREVKTDYFPVRSIFKHHMTTLNRLMSLRTLFTMSIRNLSGRKTRAILTMLAIIYSVALMITLETMTYGFKVAITNEVENILPTDLMVYSQSVSIPEAVAQVIAKLPHVSYVVPAIIISTAQVNGHAVTLIGIPNQYFSYFEVRMESGSLPMSDGEAIIQDTLAQRDNISIGDTIYVQVLTGIQGGSEIIPLKVTGTFSSILGGFLGFQLNMIVTPISTLQNDLDDEGFVNAIFIKLSQENPTYLNQLATALSEYFPNADVYEQKSVLGSISNALSMVNLFFIVIIALSLIVTGLSVANTAIMNVRERTREIGILKALGASNGQVILIFLLEILIMSIIGSVVGILLGIAGAYLARYIMIRLNLPIIIPVILIPTLYVYSLIIAIATSIIASIPSLISITRIRPMEVLRIE</sequence>
<dbReference type="KEGG" id="vdi:Vdis_1775"/>
<dbReference type="GO" id="GO:0022857">
    <property type="term" value="F:transmembrane transporter activity"/>
    <property type="evidence" value="ECO:0007669"/>
    <property type="project" value="TreeGrafter"/>
</dbReference>
<feature type="domain" description="ABC3 transporter permease C-terminal" evidence="8">
    <location>
        <begin position="286"/>
        <end position="404"/>
    </location>
</feature>
<gene>
    <name evidence="10" type="ordered locus">Vdis_1775</name>
</gene>
<comment type="similarity">
    <text evidence="6">Belongs to the ABC-4 integral membrane protein family.</text>
</comment>
<dbReference type="InterPro" id="IPR050250">
    <property type="entry name" value="Macrolide_Exporter_MacB"/>
</dbReference>
<evidence type="ECO:0000256" key="7">
    <source>
        <dbReference type="SAM" id="Phobius"/>
    </source>
</evidence>
<dbReference type="HOGENOM" id="CLU_000604_8_6_2"/>
<comment type="subcellular location">
    <subcellularLocation>
        <location evidence="1">Cell membrane</location>
        <topology evidence="1">Multi-pass membrane protein</topology>
    </subcellularLocation>
</comment>
<keyword evidence="5 7" id="KW-0472">Membrane</keyword>
<evidence type="ECO:0000259" key="9">
    <source>
        <dbReference type="Pfam" id="PF12704"/>
    </source>
</evidence>
<reference evidence="10 11" key="1">
    <citation type="journal article" date="2010" name="Stand. Genomic Sci.">
        <title>Complete genome sequence of Vulcanisaeta distributa type strain (IC-017).</title>
        <authorList>
            <person name="Mavromatis K."/>
            <person name="Sikorski J."/>
            <person name="Pabst E."/>
            <person name="Teshima H."/>
            <person name="Lapidus A."/>
            <person name="Lucas S."/>
            <person name="Nolan M."/>
            <person name="Glavina Del Rio T."/>
            <person name="Cheng J.F."/>
            <person name="Bruce D."/>
            <person name="Goodwin L."/>
            <person name="Pitluck S."/>
            <person name="Liolios K."/>
            <person name="Ivanova N."/>
            <person name="Mikhailova N."/>
            <person name="Pati A."/>
            <person name="Chen A."/>
            <person name="Palaniappan K."/>
            <person name="Land M."/>
            <person name="Hauser L."/>
            <person name="Chang Y.J."/>
            <person name="Jeffries C.D."/>
            <person name="Rohde M."/>
            <person name="Spring S."/>
            <person name="Goker M."/>
            <person name="Wirth R."/>
            <person name="Woyke T."/>
            <person name="Bristow J."/>
            <person name="Eisen J.A."/>
            <person name="Markowitz V."/>
            <person name="Hugenholtz P."/>
            <person name="Klenk H.P."/>
            <person name="Kyrpides N.C."/>
        </authorList>
    </citation>
    <scope>NUCLEOTIDE SEQUENCE [LARGE SCALE GENOMIC DNA]</scope>
    <source>
        <strain evidence="11">DSM 14429 / JCM 11212 / NBRC 100878 / IC-017</strain>
    </source>
</reference>
<keyword evidence="3 7" id="KW-0812">Transmembrane</keyword>
<dbReference type="PANTHER" id="PTHR30572">
    <property type="entry name" value="MEMBRANE COMPONENT OF TRANSPORTER-RELATED"/>
    <property type="match status" value="1"/>
</dbReference>
<dbReference type="eggNOG" id="arCOG02312">
    <property type="taxonomic scope" value="Archaea"/>
</dbReference>
<organism evidence="10 11">
    <name type="scientific">Vulcanisaeta distributa (strain DSM 14429 / JCM 11212 / NBRC 100878 / IC-017)</name>
    <dbReference type="NCBI Taxonomy" id="572478"/>
    <lineage>
        <taxon>Archaea</taxon>
        <taxon>Thermoproteota</taxon>
        <taxon>Thermoprotei</taxon>
        <taxon>Thermoproteales</taxon>
        <taxon>Thermoproteaceae</taxon>
        <taxon>Vulcanisaeta</taxon>
    </lineage>
</organism>
<feature type="transmembrane region" description="Helical" evidence="7">
    <location>
        <begin position="369"/>
        <end position="402"/>
    </location>
</feature>
<keyword evidence="11" id="KW-1185">Reference proteome</keyword>